<name>A0A0G1DDH9_9BACT</name>
<dbReference type="InterPro" id="IPR043993">
    <property type="entry name" value="T4SS_pilin"/>
</dbReference>
<evidence type="ECO:0000313" key="2">
    <source>
        <dbReference type="EMBL" id="KKS95642.1"/>
    </source>
</evidence>
<protein>
    <submittedName>
        <fullName evidence="2">Uncharacterized protein</fullName>
    </submittedName>
</protein>
<dbReference type="Proteomes" id="UP000034894">
    <property type="component" value="Unassembled WGS sequence"/>
</dbReference>
<sequence length="106" mass="11541">MLTLIAQGLKLPGATTAIQGPLKGTKFTNLSSLISNAIPLIFPIAGLILFAYLIWGGFDFLTSLGDPKKAEAAKNKITYAVLGFFLIFAAYWIVQLVAYFFKLKPI</sequence>
<dbReference type="STRING" id="1618443.UV73_C0015G0017"/>
<keyword evidence="1" id="KW-1133">Transmembrane helix</keyword>
<feature type="transmembrane region" description="Helical" evidence="1">
    <location>
        <begin position="33"/>
        <end position="58"/>
    </location>
</feature>
<evidence type="ECO:0000313" key="3">
    <source>
        <dbReference type="Proteomes" id="UP000034894"/>
    </source>
</evidence>
<feature type="transmembrane region" description="Helical" evidence="1">
    <location>
        <begin position="79"/>
        <end position="101"/>
    </location>
</feature>
<dbReference type="EMBL" id="LCFP01000015">
    <property type="protein sequence ID" value="KKS95642.1"/>
    <property type="molecule type" value="Genomic_DNA"/>
</dbReference>
<reference evidence="2 3" key="1">
    <citation type="journal article" date="2015" name="Nature">
        <title>rRNA introns, odd ribosomes, and small enigmatic genomes across a large radiation of phyla.</title>
        <authorList>
            <person name="Brown C.T."/>
            <person name="Hug L.A."/>
            <person name="Thomas B.C."/>
            <person name="Sharon I."/>
            <person name="Castelle C.J."/>
            <person name="Singh A."/>
            <person name="Wilkins M.J."/>
            <person name="Williams K.H."/>
            <person name="Banfield J.F."/>
        </authorList>
    </citation>
    <scope>NUCLEOTIDE SEQUENCE [LARGE SCALE GENOMIC DNA]</scope>
</reference>
<accession>A0A0G1DDH9</accession>
<dbReference type="Pfam" id="PF18895">
    <property type="entry name" value="T4SS_pilin"/>
    <property type="match status" value="1"/>
</dbReference>
<proteinExistence type="predicted"/>
<organism evidence="2 3">
    <name type="scientific">Candidatus Gottesmanbacteria bacterium GW2011_GWA2_43_14</name>
    <dbReference type="NCBI Taxonomy" id="1618443"/>
    <lineage>
        <taxon>Bacteria</taxon>
        <taxon>Candidatus Gottesmaniibacteriota</taxon>
    </lineage>
</organism>
<gene>
    <name evidence="2" type="ORF">UV73_C0015G0017</name>
</gene>
<evidence type="ECO:0000256" key="1">
    <source>
        <dbReference type="SAM" id="Phobius"/>
    </source>
</evidence>
<dbReference type="AlphaFoldDB" id="A0A0G1DDH9"/>
<comment type="caution">
    <text evidence="2">The sequence shown here is derived from an EMBL/GenBank/DDBJ whole genome shotgun (WGS) entry which is preliminary data.</text>
</comment>
<keyword evidence="1" id="KW-0812">Transmembrane</keyword>
<keyword evidence="1" id="KW-0472">Membrane</keyword>